<dbReference type="Proteomes" id="UP000182498">
    <property type="component" value="Unassembled WGS sequence"/>
</dbReference>
<evidence type="ECO:0008006" key="3">
    <source>
        <dbReference type="Google" id="ProtNLM"/>
    </source>
</evidence>
<evidence type="ECO:0000313" key="2">
    <source>
        <dbReference type="Proteomes" id="UP000182498"/>
    </source>
</evidence>
<gene>
    <name evidence="1" type="ORF">CVAR292_00714</name>
</gene>
<organism evidence="1 2">
    <name type="scientific">Corynebacterium variabile</name>
    <dbReference type="NCBI Taxonomy" id="1727"/>
    <lineage>
        <taxon>Bacteria</taxon>
        <taxon>Bacillati</taxon>
        <taxon>Actinomycetota</taxon>
        <taxon>Actinomycetes</taxon>
        <taxon>Mycobacteriales</taxon>
        <taxon>Corynebacteriaceae</taxon>
        <taxon>Corynebacterium</taxon>
    </lineage>
</organism>
<sequence>MPQIEFIDTSVLCNIVPVPKFDQDREAIVAEMAEKMERGVEFILPITTVIETGNHIAQVADGTARRTAAQNLESLLRMVIESKAPWTLHEIAWDKGFLERFLAGASSQVSYVDHAQAKVGAGDLCILTERDHYTARSLKDAGIWTLDRGLAAHN</sequence>
<dbReference type="OrthoDB" id="158697at2"/>
<reference evidence="2" key="1">
    <citation type="submission" date="2015-11" db="EMBL/GenBank/DDBJ databases">
        <authorList>
            <person name="Dugat-Bony E."/>
        </authorList>
    </citation>
    <scope>NUCLEOTIDE SEQUENCE [LARGE SCALE GENOMIC DNA]</scope>
    <source>
        <strain evidence="2">Mu292</strain>
    </source>
</reference>
<proteinExistence type="predicted"/>
<accession>A0A0X8XV50</accession>
<name>A0A0X8XV50_9CORY</name>
<dbReference type="RefSeq" id="WP_073883689.1">
    <property type="nucleotide sequence ID" value="NZ_FAUH01000004.1"/>
</dbReference>
<dbReference type="EMBL" id="FAUH01000004">
    <property type="protein sequence ID" value="CUU65395.1"/>
    <property type="molecule type" value="Genomic_DNA"/>
</dbReference>
<keyword evidence="2" id="KW-1185">Reference proteome</keyword>
<protein>
    <recommendedName>
        <fullName evidence="3">PIN domain-containing protein</fullName>
    </recommendedName>
</protein>
<evidence type="ECO:0000313" key="1">
    <source>
        <dbReference type="EMBL" id="CUU65395.1"/>
    </source>
</evidence>
<dbReference type="AlphaFoldDB" id="A0A0X8XV50"/>